<evidence type="ECO:0000256" key="2">
    <source>
        <dbReference type="PROSITE-ProRule" id="PRU01091"/>
    </source>
</evidence>
<dbReference type="SUPFAM" id="SSF48452">
    <property type="entry name" value="TPR-like"/>
    <property type="match status" value="1"/>
</dbReference>
<name>A0ABV3SM99_9HYPH</name>
<dbReference type="InterPro" id="IPR036388">
    <property type="entry name" value="WH-like_DNA-bd_sf"/>
</dbReference>
<dbReference type="Pfam" id="PF00486">
    <property type="entry name" value="Trans_reg_C"/>
    <property type="match status" value="1"/>
</dbReference>
<proteinExistence type="predicted"/>
<evidence type="ECO:0000313" key="4">
    <source>
        <dbReference type="EMBL" id="MEX0407906.1"/>
    </source>
</evidence>
<dbReference type="SMART" id="SM00862">
    <property type="entry name" value="Trans_reg_C"/>
    <property type="match status" value="1"/>
</dbReference>
<dbReference type="Gene3D" id="1.25.40.10">
    <property type="entry name" value="Tetratricopeptide repeat domain"/>
    <property type="match status" value="1"/>
</dbReference>
<gene>
    <name evidence="4" type="ORF">ABGN05_19780</name>
</gene>
<reference evidence="4 5" key="1">
    <citation type="submission" date="2024-05" db="EMBL/GenBank/DDBJ databases">
        <authorList>
            <person name="Jiang F."/>
        </authorList>
    </citation>
    <scope>NUCLEOTIDE SEQUENCE [LARGE SCALE GENOMIC DNA]</scope>
    <source>
        <strain evidence="4 5">LZ166</strain>
    </source>
</reference>
<organism evidence="4 5">
    <name type="scientific">Aquibium pacificus</name>
    <dbReference type="NCBI Taxonomy" id="3153579"/>
    <lineage>
        <taxon>Bacteria</taxon>
        <taxon>Pseudomonadati</taxon>
        <taxon>Pseudomonadota</taxon>
        <taxon>Alphaproteobacteria</taxon>
        <taxon>Hyphomicrobiales</taxon>
        <taxon>Phyllobacteriaceae</taxon>
        <taxon>Aquibium</taxon>
    </lineage>
</organism>
<dbReference type="Proteomes" id="UP001556692">
    <property type="component" value="Unassembled WGS sequence"/>
</dbReference>
<dbReference type="EMBL" id="JBDPGJ010000004">
    <property type="protein sequence ID" value="MEX0407906.1"/>
    <property type="molecule type" value="Genomic_DNA"/>
</dbReference>
<keyword evidence="5" id="KW-1185">Reference proteome</keyword>
<accession>A0ABV3SM99</accession>
<dbReference type="InterPro" id="IPR016032">
    <property type="entry name" value="Sig_transdc_resp-reg_C-effctor"/>
</dbReference>
<comment type="caution">
    <text evidence="4">The sequence shown here is derived from an EMBL/GenBank/DDBJ whole genome shotgun (WGS) entry which is preliminary data.</text>
</comment>
<feature type="domain" description="OmpR/PhoB-type" evidence="3">
    <location>
        <begin position="1"/>
        <end position="97"/>
    </location>
</feature>
<dbReference type="InterPro" id="IPR001867">
    <property type="entry name" value="OmpR/PhoB-type_DNA-bd"/>
</dbReference>
<evidence type="ECO:0000313" key="5">
    <source>
        <dbReference type="Proteomes" id="UP001556692"/>
    </source>
</evidence>
<feature type="DNA-binding region" description="OmpR/PhoB-type" evidence="2">
    <location>
        <begin position="1"/>
        <end position="97"/>
    </location>
</feature>
<evidence type="ECO:0000259" key="3">
    <source>
        <dbReference type="PROSITE" id="PS51755"/>
    </source>
</evidence>
<dbReference type="CDD" id="cd00383">
    <property type="entry name" value="trans_reg_C"/>
    <property type="match status" value="1"/>
</dbReference>
<sequence length="491" mass="54739">MATFENFTLDRKRRELRRDGVTVAVEPQVFDLLVCLVAHRDRVVDRDMMLAEVWDGRIVSESTLTTRINAARRALGDSGREQRLIRTVRGRGFRFVGEVAGDGADPPGESAARHGRIGVLPFDSDDATSELAAPLREAVTESFSRNPSGLRTTDLGRLVTPGSPLAEQAEFVVAGRLYRQGKTVHVSAQLIETESNNILAAVRHDVPAGEPSVIVSLLDEAVFNRLIQVMYLRGPRSTGPLAMTGFDYLVLARARNTNMKPEDNWAAETIALDGLERFNGFAPLHALLSYIRLLRASSLWRPEVDDDIQAAVEAARRSIAIDASNSWALQMLAIALAYQGEKEEGLLASERAAAAYPTFSGPITNRSILLSYLGRIEEAFRDRATKLNPNAWRNDDLDWGRLLYIAGRYDEALPYLQRYSVMAPLTNLIELILAATHHALGETDRAAELVARHRKAMPWSSVELVRKVTPYPEPKRQLFYDVLRRYGLPQR</sequence>
<dbReference type="SUPFAM" id="SSF46894">
    <property type="entry name" value="C-terminal effector domain of the bipartite response regulators"/>
    <property type="match status" value="1"/>
</dbReference>
<dbReference type="Gene3D" id="1.10.10.10">
    <property type="entry name" value="Winged helix-like DNA-binding domain superfamily/Winged helix DNA-binding domain"/>
    <property type="match status" value="1"/>
</dbReference>
<evidence type="ECO:0000256" key="1">
    <source>
        <dbReference type="ARBA" id="ARBA00023125"/>
    </source>
</evidence>
<keyword evidence="1 2" id="KW-0238">DNA-binding</keyword>
<dbReference type="InterPro" id="IPR011990">
    <property type="entry name" value="TPR-like_helical_dom_sf"/>
</dbReference>
<dbReference type="RefSeq" id="WP_367955762.1">
    <property type="nucleotide sequence ID" value="NZ_JBDPGJ010000004.1"/>
</dbReference>
<dbReference type="PROSITE" id="PS51755">
    <property type="entry name" value="OMPR_PHOB"/>
    <property type="match status" value="1"/>
</dbReference>
<protein>
    <submittedName>
        <fullName evidence="4">Winged helix-turn-helix domain-containing protein</fullName>
    </submittedName>
</protein>